<dbReference type="Gene3D" id="1.25.40.10">
    <property type="entry name" value="Tetratricopeptide repeat domain"/>
    <property type="match status" value="1"/>
</dbReference>
<keyword evidence="3" id="KW-0969">Cilium</keyword>
<evidence type="ECO:0000313" key="4">
    <source>
        <dbReference type="EMBL" id="OWA50657.1"/>
    </source>
</evidence>
<evidence type="ECO:0000256" key="1">
    <source>
        <dbReference type="ARBA" id="ARBA00022737"/>
    </source>
</evidence>
<dbReference type="OrthoDB" id="10262375at2759"/>
<reference evidence="5" key="1">
    <citation type="submission" date="2017-01" db="EMBL/GenBank/DDBJ databases">
        <title>Comparative genomics of anhydrobiosis in the tardigrade Hypsibius dujardini.</title>
        <authorList>
            <person name="Yoshida Y."/>
            <person name="Koutsovoulos G."/>
            <person name="Laetsch D."/>
            <person name="Stevens L."/>
            <person name="Kumar S."/>
            <person name="Horikawa D."/>
            <person name="Ishino K."/>
            <person name="Komine S."/>
            <person name="Tomita M."/>
            <person name="Blaxter M."/>
            <person name="Arakawa K."/>
        </authorList>
    </citation>
    <scope>NUCLEOTIDE SEQUENCE [LARGE SCALE GENOMIC DNA]</scope>
    <source>
        <strain evidence="5">Z151</strain>
    </source>
</reference>
<comment type="subcellular location">
    <subcellularLocation>
        <location evidence="3">Cell projection</location>
        <location evidence="3">Cilium</location>
    </subcellularLocation>
</comment>
<evidence type="ECO:0000256" key="3">
    <source>
        <dbReference type="RuleBase" id="RU367070"/>
    </source>
</evidence>
<protein>
    <recommendedName>
        <fullName evidence="3">Tetratricopeptide repeat protein 30</fullName>
    </recommendedName>
</protein>
<comment type="caution">
    <text evidence="4">The sequence shown here is derived from an EMBL/GenBank/DDBJ whole genome shotgun (WGS) entry which is preliminary data.</text>
</comment>
<comment type="function">
    <text evidence="3">Required for polyglutamylation of axonemal tubulin. Plays a role in anterograde intraflagellar transport (IFT), the process by which cilia precursors are transported from the base of the cilium to the site of their incorporation at the tip.</text>
</comment>
<dbReference type="EMBL" id="MTYJ01000199">
    <property type="protein sequence ID" value="OWA50657.1"/>
    <property type="molecule type" value="Genomic_DNA"/>
</dbReference>
<keyword evidence="5" id="KW-1185">Reference proteome</keyword>
<dbReference type="AlphaFoldDB" id="A0A9X6NA88"/>
<accession>A0A9X6NA88</accession>
<dbReference type="InterPro" id="IPR011990">
    <property type="entry name" value="TPR-like_helical_dom_sf"/>
</dbReference>
<dbReference type="GO" id="GO:0042073">
    <property type="term" value="P:intraciliary transport"/>
    <property type="evidence" value="ECO:0007669"/>
    <property type="project" value="UniProtKB-UniRule"/>
</dbReference>
<dbReference type="GO" id="GO:0120170">
    <property type="term" value="F:intraciliary transport particle B binding"/>
    <property type="evidence" value="ECO:0007669"/>
    <property type="project" value="TreeGrafter"/>
</dbReference>
<name>A0A9X6NA88_HYPEX</name>
<dbReference type="SUPFAM" id="SSF48452">
    <property type="entry name" value="TPR-like"/>
    <property type="match status" value="1"/>
</dbReference>
<evidence type="ECO:0000256" key="2">
    <source>
        <dbReference type="ARBA" id="ARBA00022803"/>
    </source>
</evidence>
<keyword evidence="1" id="KW-0677">Repeat</keyword>
<gene>
    <name evidence="4" type="ORF">BV898_15167</name>
</gene>
<comment type="similarity">
    <text evidence="3">Belongs to the TTC30/dfy-1/fleer family.</text>
</comment>
<organism evidence="4 5">
    <name type="scientific">Hypsibius exemplaris</name>
    <name type="common">Freshwater tardigrade</name>
    <dbReference type="NCBI Taxonomy" id="2072580"/>
    <lineage>
        <taxon>Eukaryota</taxon>
        <taxon>Metazoa</taxon>
        <taxon>Ecdysozoa</taxon>
        <taxon>Tardigrada</taxon>
        <taxon>Eutardigrada</taxon>
        <taxon>Parachela</taxon>
        <taxon>Hypsibioidea</taxon>
        <taxon>Hypsibiidae</taxon>
        <taxon>Hypsibius</taxon>
    </lineage>
</organism>
<sequence length="503" mass="56534">MLERFEKGKREGPITDELLEDFHLQCGTQKGKITRTVYELIIRKHFAKAATILECLHALTDASFASIPTTESKIASLLGYCHYQSGNYAEAARHFEILWSADVTNSEQSTQRGVFFAHCLAKDGHVHEALRIIESISKEPLEAQPDCVAELRLALLIQSHKLSDAKKVYSGQSFENLAENYNYGQYLYRKKRYNDALDVFRVVGSPITPLHSPPTDIEYSEAACMYRQEEYTTTATKAAGIYDEIIRQYPSLAPSYDDRTMIRPEVGCNNATEVGHLAAALVLQAACYLQQGQPRTGRGQLALIPTGLSEKLNDKIDLTYATLDNIIDHPNSIRMLERLEKCSPTVRSAAEHDLLIMYLRHGKYMEAGELVDLEETSVRTTFTEVDWTITEAALIASIDPASAAKVYTQVIEDAVQDIGYYQEELERFRQEEHIPKKSGRIIKKEFQLEPPEKPMRFGILSHEASHCSRVTSLFHNSGAARAIFCTVLTEVSLASSNLMNPKT</sequence>
<keyword evidence="3" id="KW-0970">Cilium biogenesis/degradation</keyword>
<proteinExistence type="inferred from homology"/>
<dbReference type="InterPro" id="IPR039941">
    <property type="entry name" value="TT30"/>
</dbReference>
<evidence type="ECO:0000313" key="5">
    <source>
        <dbReference type="Proteomes" id="UP000192578"/>
    </source>
</evidence>
<dbReference type="PANTHER" id="PTHR20931">
    <property type="entry name" value="TETRATRICOPEPTIDE REPEAT PROTEIN 30"/>
    <property type="match status" value="1"/>
</dbReference>
<keyword evidence="3" id="KW-0966">Cell projection</keyword>
<dbReference type="GO" id="GO:0030992">
    <property type="term" value="C:intraciliary transport particle B"/>
    <property type="evidence" value="ECO:0007669"/>
    <property type="project" value="TreeGrafter"/>
</dbReference>
<keyword evidence="2 3" id="KW-0802">TPR repeat</keyword>
<dbReference type="Proteomes" id="UP000192578">
    <property type="component" value="Unassembled WGS sequence"/>
</dbReference>
<dbReference type="PANTHER" id="PTHR20931:SF0">
    <property type="entry name" value="TETRATRICOPEPTIDE REPEAT PROTEIN 30"/>
    <property type="match status" value="1"/>
</dbReference>
<dbReference type="GO" id="GO:0005879">
    <property type="term" value="C:axonemal microtubule"/>
    <property type="evidence" value="ECO:0007669"/>
    <property type="project" value="UniProtKB-UniRule"/>
</dbReference>